<keyword evidence="3" id="KW-1003">Cell membrane</keyword>
<dbReference type="InterPro" id="IPR045584">
    <property type="entry name" value="Pilin-like"/>
</dbReference>
<name>A0ABS0XT17_9SPHN</name>
<keyword evidence="5 9" id="KW-0997">Cell inner membrane</keyword>
<dbReference type="InterPro" id="IPR010052">
    <property type="entry name" value="T2SS_protein-GspI"/>
</dbReference>
<organism evidence="11 12">
    <name type="scientific">Sphingomonas mollis</name>
    <dbReference type="NCBI Taxonomy" id="2795726"/>
    <lineage>
        <taxon>Bacteria</taxon>
        <taxon>Pseudomonadati</taxon>
        <taxon>Pseudomonadota</taxon>
        <taxon>Alphaproteobacteria</taxon>
        <taxon>Sphingomonadales</taxon>
        <taxon>Sphingomonadaceae</taxon>
        <taxon>Sphingomonas</taxon>
    </lineage>
</organism>
<dbReference type="NCBIfam" id="TIGR01707">
    <property type="entry name" value="gspI"/>
    <property type="match status" value="1"/>
</dbReference>
<evidence type="ECO:0000256" key="8">
    <source>
        <dbReference type="ARBA" id="ARBA00023136"/>
    </source>
</evidence>
<sequence length="129" mass="13405">MRNERGFTLIEIMVALAVFSLAVLALVRLESATVRGAGLIDEAMVAQIVARNVALDALTEAQPPALGRTSGAEVNGGRAWGWTRQVSPTGDPTVVRIDVAVANRTGQVVGRIMMIRPPSAAAAVVGVSS</sequence>
<evidence type="ECO:0000259" key="10">
    <source>
        <dbReference type="Pfam" id="PF02501"/>
    </source>
</evidence>
<comment type="subunit">
    <text evidence="9">Type II secretion is composed of four main components: the outer membrane complex, the inner membrane complex, the cytoplasmic secretion ATPase and the periplasm-spanning pseudopilus.</text>
</comment>
<comment type="subcellular location">
    <subcellularLocation>
        <location evidence="1 9">Cell inner membrane</location>
        <topology evidence="1 9">Single-pass membrane protein</topology>
    </subcellularLocation>
</comment>
<evidence type="ECO:0000256" key="2">
    <source>
        <dbReference type="ARBA" id="ARBA00008358"/>
    </source>
</evidence>
<dbReference type="PANTHER" id="PTHR38779">
    <property type="entry name" value="TYPE II SECRETION SYSTEM PROTEIN I-RELATED"/>
    <property type="match status" value="1"/>
</dbReference>
<dbReference type="EMBL" id="JAELXS010000009">
    <property type="protein sequence ID" value="MBJ6123193.1"/>
    <property type="molecule type" value="Genomic_DNA"/>
</dbReference>
<dbReference type="Pfam" id="PF07963">
    <property type="entry name" value="N_methyl"/>
    <property type="match status" value="1"/>
</dbReference>
<dbReference type="PANTHER" id="PTHR38779:SF2">
    <property type="entry name" value="TYPE II SECRETION SYSTEM PROTEIN I-RELATED"/>
    <property type="match status" value="1"/>
</dbReference>
<evidence type="ECO:0000256" key="7">
    <source>
        <dbReference type="ARBA" id="ARBA00022989"/>
    </source>
</evidence>
<dbReference type="SUPFAM" id="SSF54523">
    <property type="entry name" value="Pili subunits"/>
    <property type="match status" value="1"/>
</dbReference>
<keyword evidence="7 9" id="KW-1133">Transmembrane helix</keyword>
<reference evidence="12" key="1">
    <citation type="submission" date="2020-12" db="EMBL/GenBank/DDBJ databases">
        <title>Hymenobacter sp.</title>
        <authorList>
            <person name="Kim M.K."/>
        </authorList>
    </citation>
    <scope>NUCLEOTIDE SEQUENCE [LARGE SCALE GENOMIC DNA]</scope>
    <source>
        <strain evidence="12">BT553</strain>
    </source>
</reference>
<dbReference type="Gene3D" id="3.30.1300.30">
    <property type="entry name" value="GSPII I/J protein-like"/>
    <property type="match status" value="1"/>
</dbReference>
<evidence type="ECO:0000256" key="4">
    <source>
        <dbReference type="ARBA" id="ARBA00022481"/>
    </source>
</evidence>
<keyword evidence="12" id="KW-1185">Reference proteome</keyword>
<dbReference type="NCBIfam" id="TIGR02532">
    <property type="entry name" value="IV_pilin_GFxxxE"/>
    <property type="match status" value="1"/>
</dbReference>
<evidence type="ECO:0000256" key="3">
    <source>
        <dbReference type="ARBA" id="ARBA00022475"/>
    </source>
</evidence>
<evidence type="ECO:0000256" key="5">
    <source>
        <dbReference type="ARBA" id="ARBA00022519"/>
    </source>
</evidence>
<accession>A0ABS0XT17</accession>
<comment type="PTM">
    <text evidence="9">Cleaved by prepilin peptidase.</text>
</comment>
<evidence type="ECO:0000313" key="12">
    <source>
        <dbReference type="Proteomes" id="UP000640426"/>
    </source>
</evidence>
<evidence type="ECO:0000256" key="6">
    <source>
        <dbReference type="ARBA" id="ARBA00022692"/>
    </source>
</evidence>
<comment type="caution">
    <text evidence="11">The sequence shown here is derived from an EMBL/GenBank/DDBJ whole genome shotgun (WGS) entry which is preliminary data.</text>
</comment>
<proteinExistence type="inferred from homology"/>
<keyword evidence="6 9" id="KW-0812">Transmembrane</keyword>
<comment type="similarity">
    <text evidence="2 9">Belongs to the GSP I family.</text>
</comment>
<dbReference type="Proteomes" id="UP000640426">
    <property type="component" value="Unassembled WGS sequence"/>
</dbReference>
<evidence type="ECO:0000313" key="11">
    <source>
        <dbReference type="EMBL" id="MBJ6123193.1"/>
    </source>
</evidence>
<dbReference type="RefSeq" id="WP_199040149.1">
    <property type="nucleotide sequence ID" value="NZ_JAELXS010000009.1"/>
</dbReference>
<protein>
    <recommendedName>
        <fullName evidence="9">Type II secretion system protein I</fullName>
        <shortName evidence="9">T2SS minor pseudopilin I</shortName>
    </recommendedName>
</protein>
<dbReference type="Pfam" id="PF02501">
    <property type="entry name" value="T2SSI"/>
    <property type="match status" value="1"/>
</dbReference>
<keyword evidence="8 9" id="KW-0472">Membrane</keyword>
<dbReference type="InterPro" id="IPR003413">
    <property type="entry name" value="T2SS_GspI_C"/>
</dbReference>
<evidence type="ECO:0000256" key="1">
    <source>
        <dbReference type="ARBA" id="ARBA00004377"/>
    </source>
</evidence>
<evidence type="ECO:0000256" key="9">
    <source>
        <dbReference type="RuleBase" id="RU368030"/>
    </source>
</evidence>
<gene>
    <name evidence="11" type="primary">gspI</name>
    <name evidence="11" type="ORF">JAO74_15475</name>
</gene>
<feature type="domain" description="Type II secretion system protein GspI C-terminal" evidence="10">
    <location>
        <begin position="41"/>
        <end position="105"/>
    </location>
</feature>
<comment type="function">
    <text evidence="9">Component of the type II secretion system required for the energy-dependent secretion of extracellular factors such as proteases and toxins from the periplasm.</text>
</comment>
<dbReference type="InterPro" id="IPR012902">
    <property type="entry name" value="N_methyl_site"/>
</dbReference>
<dbReference type="PROSITE" id="PS00409">
    <property type="entry name" value="PROKAR_NTER_METHYL"/>
    <property type="match status" value="1"/>
</dbReference>
<keyword evidence="4 9" id="KW-0488">Methylation</keyword>
<feature type="transmembrane region" description="Helical" evidence="9">
    <location>
        <begin position="6"/>
        <end position="27"/>
    </location>
</feature>